<dbReference type="RefSeq" id="WP_179360995.1">
    <property type="nucleotide sequence ID" value="NZ_CP026993.1"/>
</dbReference>
<feature type="active site" description="Proton donor" evidence="1">
    <location>
        <position position="8"/>
    </location>
</feature>
<reference evidence="2 3" key="1">
    <citation type="submission" date="2018-02" db="EMBL/GenBank/DDBJ databases">
        <title>Complete genome of Nitrosopumilus cobalaminigenes HCA1.</title>
        <authorList>
            <person name="Qin W."/>
            <person name="Zheng Y."/>
            <person name="Stahl D.A."/>
        </authorList>
    </citation>
    <scope>NUCLEOTIDE SEQUENCE [LARGE SCALE GENOMIC DNA]</scope>
    <source>
        <strain evidence="2 3">HCA1</strain>
    </source>
</reference>
<evidence type="ECO:0008006" key="4">
    <source>
        <dbReference type="Google" id="ProtNLM"/>
    </source>
</evidence>
<evidence type="ECO:0000313" key="3">
    <source>
        <dbReference type="Proteomes" id="UP000509771"/>
    </source>
</evidence>
<dbReference type="KEGG" id="ncl:C5F47_00555"/>
<proteinExistence type="predicted"/>
<protein>
    <recommendedName>
        <fullName evidence="4">Nucleotidase</fullName>
    </recommendedName>
</protein>
<dbReference type="Gene3D" id="3.40.50.1000">
    <property type="entry name" value="HAD superfamily/HAD-like"/>
    <property type="match status" value="1"/>
</dbReference>
<gene>
    <name evidence="2" type="ORF">C5F47_00555</name>
</gene>
<evidence type="ECO:0000313" key="2">
    <source>
        <dbReference type="EMBL" id="QLH03732.1"/>
    </source>
</evidence>
<dbReference type="InterPro" id="IPR023214">
    <property type="entry name" value="HAD_sf"/>
</dbReference>
<dbReference type="InterPro" id="IPR036412">
    <property type="entry name" value="HAD-like_sf"/>
</dbReference>
<keyword evidence="3" id="KW-1185">Reference proteome</keyword>
<name>A0A7D5M0S8_9ARCH</name>
<dbReference type="PANTHER" id="PTHR35134">
    <property type="entry name" value="NUCLEOTIDASE YQFW-RELATED"/>
    <property type="match status" value="1"/>
</dbReference>
<evidence type="ECO:0000256" key="1">
    <source>
        <dbReference type="PIRSR" id="PIRSR610708-1"/>
    </source>
</evidence>
<feature type="active site" description="Nucleophile" evidence="1">
    <location>
        <position position="6"/>
    </location>
</feature>
<accession>A0A7D5M0S8</accession>
<dbReference type="AlphaFoldDB" id="A0A7D5M0S8"/>
<organism evidence="2 3">
    <name type="scientific">Nitrosopumilus cobalaminigenes</name>
    <dbReference type="NCBI Taxonomy" id="1470066"/>
    <lineage>
        <taxon>Archaea</taxon>
        <taxon>Nitrososphaerota</taxon>
        <taxon>Nitrososphaeria</taxon>
        <taxon>Nitrosopumilales</taxon>
        <taxon>Nitrosopumilaceae</taxon>
        <taxon>Nitrosopumilus</taxon>
    </lineage>
</organism>
<dbReference type="OrthoDB" id="6862at2157"/>
<dbReference type="PANTHER" id="PTHR35134:SF2">
    <property type="entry name" value="NUCLEOTIDASE YQFW-RELATED"/>
    <property type="match status" value="1"/>
</dbReference>
<dbReference type="Pfam" id="PF06941">
    <property type="entry name" value="NT5C"/>
    <property type="match status" value="1"/>
</dbReference>
<dbReference type="GeneID" id="56058454"/>
<dbReference type="EMBL" id="CP026993">
    <property type="protein sequence ID" value="QLH03732.1"/>
    <property type="molecule type" value="Genomic_DNA"/>
</dbReference>
<dbReference type="GO" id="GO:0008253">
    <property type="term" value="F:5'-nucleotidase activity"/>
    <property type="evidence" value="ECO:0007669"/>
    <property type="project" value="InterPro"/>
</dbReference>
<sequence length="179" mass="20700">MKIALDVDGVLADVIISWLNFSNSIRPKIAKHQITNWEFWKEFQIDPFDFYAELSSCWKDWMSIPTTETNLSSITKSLSSLAQVDIVTARERSTDSFVKSWLDHHNISYDNYVSVIDGPMKANLDYDVFIDDSPLNAEKFLKNNKKVILYSQPWNQHVSENQIHRVSNLSEAVEKIKIS</sequence>
<dbReference type="Proteomes" id="UP000509771">
    <property type="component" value="Chromosome"/>
</dbReference>
<dbReference type="GO" id="GO:0009264">
    <property type="term" value="P:deoxyribonucleotide catabolic process"/>
    <property type="evidence" value="ECO:0007669"/>
    <property type="project" value="InterPro"/>
</dbReference>
<dbReference type="SUPFAM" id="SSF56784">
    <property type="entry name" value="HAD-like"/>
    <property type="match status" value="1"/>
</dbReference>
<dbReference type="InterPro" id="IPR010708">
    <property type="entry name" value="5'(3')-deoxyribonucleotidase"/>
</dbReference>
<dbReference type="InterPro" id="IPR052419">
    <property type="entry name" value="5_3-deoxyribonucleotidase-like"/>
</dbReference>